<evidence type="ECO:0000313" key="3">
    <source>
        <dbReference type="Proteomes" id="UP000029093"/>
    </source>
</evidence>
<evidence type="ECO:0000313" key="2">
    <source>
        <dbReference type="EMBL" id="KFI48532.1"/>
    </source>
</evidence>
<feature type="region of interest" description="Disordered" evidence="1">
    <location>
        <begin position="1"/>
        <end position="95"/>
    </location>
</feature>
<sequence>MADDTNKPDGPDGSPSSDNSGFDGTSGASDNLNGDDLHFNDAELEAAMADFEREFNQDTAGDNAGSGSPDSGNSDDTTDSPIADHTSESDVPDASDIEDLDSIEDLDNASNGAQTRESAIETSFDDELQGLLGNKAKAAVIITRLTSAELLAAFCQLSDISAICLDDPQGAVAVLRNLNGDGPEAAAKDLTTVVSGMPAVLVVNRADKLEATMYLLGETRDNFAPPLLFSAAAPFVEDLMLGITPLDDILADNTSYDAAALTREQALAILARHTKFGRGNSSIA</sequence>
<gene>
    <name evidence="2" type="ORF">BBOU_0661</name>
</gene>
<organism evidence="2 3">
    <name type="scientific">Bifidobacterium boum</name>
    <dbReference type="NCBI Taxonomy" id="78343"/>
    <lineage>
        <taxon>Bacteria</taxon>
        <taxon>Bacillati</taxon>
        <taxon>Actinomycetota</taxon>
        <taxon>Actinomycetes</taxon>
        <taxon>Bifidobacteriales</taxon>
        <taxon>Bifidobacteriaceae</taxon>
        <taxon>Bifidobacterium</taxon>
    </lineage>
</organism>
<evidence type="ECO:0000256" key="1">
    <source>
        <dbReference type="SAM" id="MobiDB-lite"/>
    </source>
</evidence>
<protein>
    <submittedName>
        <fullName evidence="2">Uncharacterized protein</fullName>
    </submittedName>
</protein>
<keyword evidence="3" id="KW-1185">Reference proteome</keyword>
<dbReference type="EMBL" id="JGYQ01000007">
    <property type="protein sequence ID" value="KFI48532.1"/>
    <property type="molecule type" value="Genomic_DNA"/>
</dbReference>
<dbReference type="RefSeq" id="WP_238551979.1">
    <property type="nucleotide sequence ID" value="NZ_JBQKGB010000001.1"/>
</dbReference>
<name>A0A086ZPT2_9BIFI</name>
<accession>A0A086ZPT2</accession>
<reference evidence="2 3" key="1">
    <citation type="submission" date="2014-03" db="EMBL/GenBank/DDBJ databases">
        <title>Genomics of Bifidobacteria.</title>
        <authorList>
            <person name="Ventura M."/>
            <person name="Milani C."/>
            <person name="Lugli G.A."/>
        </authorList>
    </citation>
    <scope>NUCLEOTIDE SEQUENCE [LARGE SCALE GENOMIC DNA]</scope>
    <source>
        <strain evidence="2 3">LMG 10736</strain>
    </source>
</reference>
<feature type="compositionally biased region" description="Low complexity" evidence="1">
    <location>
        <begin position="11"/>
        <end position="23"/>
    </location>
</feature>
<dbReference type="AlphaFoldDB" id="A0A086ZPT2"/>
<feature type="compositionally biased region" description="Basic and acidic residues" evidence="1">
    <location>
        <begin position="1"/>
        <end position="10"/>
    </location>
</feature>
<proteinExistence type="predicted"/>
<feature type="compositionally biased region" description="Low complexity" evidence="1">
    <location>
        <begin position="60"/>
        <end position="81"/>
    </location>
</feature>
<dbReference type="Proteomes" id="UP000029093">
    <property type="component" value="Unassembled WGS sequence"/>
</dbReference>
<dbReference type="GeneID" id="303203818"/>
<comment type="caution">
    <text evidence="2">The sequence shown here is derived from an EMBL/GenBank/DDBJ whole genome shotgun (WGS) entry which is preliminary data.</text>
</comment>